<evidence type="ECO:0000313" key="2">
    <source>
        <dbReference type="Proteomes" id="UP001317613"/>
    </source>
</evidence>
<protein>
    <submittedName>
        <fullName evidence="1">Uncharacterized protein</fullName>
    </submittedName>
</protein>
<proteinExistence type="predicted"/>
<evidence type="ECO:0000313" key="1">
    <source>
        <dbReference type="EMBL" id="BDQ61106.1"/>
    </source>
</evidence>
<name>A0AC59HN09_ENTFL</name>
<dbReference type="EMBL" id="AP026729">
    <property type="protein sequence ID" value="BDQ61106.1"/>
    <property type="molecule type" value="Genomic_DNA"/>
</dbReference>
<accession>A0AC59HN09</accession>
<dbReference type="Proteomes" id="UP001317613">
    <property type="component" value="Chromosome"/>
</dbReference>
<organism evidence="1 2">
    <name type="scientific">Enterococcus faecalis</name>
    <name type="common">Streptococcus faecalis</name>
    <dbReference type="NCBI Taxonomy" id="1351"/>
    <lineage>
        <taxon>Bacteria</taxon>
        <taxon>Bacillati</taxon>
        <taxon>Bacillota</taxon>
        <taxon>Bacilli</taxon>
        <taxon>Lactobacillales</taxon>
        <taxon>Enterococcaceae</taxon>
        <taxon>Enterococcus</taxon>
    </lineage>
</organism>
<gene>
    <name evidence="1" type="ORF">EfsSVR2332_11840</name>
</gene>
<reference evidence="1" key="1">
    <citation type="submission" date="2022-08" db="EMBL/GenBank/DDBJ databases">
        <title>Molecular epidemiological analysis of five strains of VanD-type vancomycin-resistant Enterococcus faecalis.</title>
        <authorList>
            <person name="Mimura K."/>
            <person name="Hashimoto Y."/>
            <person name="Tomita H."/>
        </authorList>
    </citation>
    <scope>NUCLEOTIDE SEQUENCE</scope>
    <source>
        <strain evidence="1">SVR2332</strain>
    </source>
</reference>
<sequence>MGKTEKEYGDRLKEIKVLLGISDELQDELLTLVIQDSEERILSVLNQYAQKNGTDKYDAVPDSLNYILRDVSIKRFNKRNSEGTSSDSEEGRSFTWEKSYLDEYLNILDEYTKPEIRAGKGIARFLP</sequence>